<dbReference type="GO" id="GO:0016787">
    <property type="term" value="F:hydrolase activity"/>
    <property type="evidence" value="ECO:0007669"/>
    <property type="project" value="UniProtKB-KW"/>
</dbReference>
<protein>
    <recommendedName>
        <fullName evidence="2">AB hydrolase-1 domain-containing protein</fullName>
    </recommendedName>
</protein>
<name>A0A261XZY3_9FUNG</name>
<dbReference type="PANTHER" id="PTHR43798:SF31">
    <property type="entry name" value="AB HYDROLASE SUPERFAMILY PROTEIN YCLE"/>
    <property type="match status" value="1"/>
</dbReference>
<dbReference type="InterPro" id="IPR029058">
    <property type="entry name" value="AB_hydrolase_fold"/>
</dbReference>
<dbReference type="PRINTS" id="PR00111">
    <property type="entry name" value="ABHYDROLASE"/>
</dbReference>
<sequence length="218" mass="24145">MSSQHMVNDLEQLRIHLNIPSLTLIGHSHGGLIALGYAQQFPTRVSKLALLANQLMGFRDSKAFARFAVARKDDSIYGPALLAMQKWMSSKPETDEDFGSLLTKALPFYFADPTKAAVLVEAMTEFPIAWAWCTSGPADQAAPTNQVESLSKIQARTLIIFGSEDAISPVSIGQRTRDGIASSQLIVYEQCGHFPWIERPNEFFAYVIHFLQQVSAKI</sequence>
<dbReference type="AlphaFoldDB" id="A0A261XZY3"/>
<feature type="domain" description="AB hydrolase-1" evidence="2">
    <location>
        <begin position="5"/>
        <end position="200"/>
    </location>
</feature>
<dbReference type="Pfam" id="PF00561">
    <property type="entry name" value="Abhydrolase_1"/>
    <property type="match status" value="1"/>
</dbReference>
<gene>
    <name evidence="3" type="ORF">BZG36_03607</name>
</gene>
<dbReference type="GO" id="GO:0016020">
    <property type="term" value="C:membrane"/>
    <property type="evidence" value="ECO:0007669"/>
    <property type="project" value="TreeGrafter"/>
</dbReference>
<dbReference type="InterPro" id="IPR050266">
    <property type="entry name" value="AB_hydrolase_sf"/>
</dbReference>
<evidence type="ECO:0000313" key="4">
    <source>
        <dbReference type="Proteomes" id="UP000242875"/>
    </source>
</evidence>
<organism evidence="3 4">
    <name type="scientific">Bifiguratus adelaidae</name>
    <dbReference type="NCBI Taxonomy" id="1938954"/>
    <lineage>
        <taxon>Eukaryota</taxon>
        <taxon>Fungi</taxon>
        <taxon>Fungi incertae sedis</taxon>
        <taxon>Mucoromycota</taxon>
        <taxon>Mucoromycotina</taxon>
        <taxon>Endogonomycetes</taxon>
        <taxon>Endogonales</taxon>
        <taxon>Endogonales incertae sedis</taxon>
        <taxon>Bifiguratus</taxon>
    </lineage>
</organism>
<dbReference type="PANTHER" id="PTHR43798">
    <property type="entry name" value="MONOACYLGLYCEROL LIPASE"/>
    <property type="match status" value="1"/>
</dbReference>
<dbReference type="SUPFAM" id="SSF53474">
    <property type="entry name" value="alpha/beta-Hydrolases"/>
    <property type="match status" value="1"/>
</dbReference>
<proteinExistence type="predicted"/>
<dbReference type="Proteomes" id="UP000242875">
    <property type="component" value="Unassembled WGS sequence"/>
</dbReference>
<dbReference type="EMBL" id="MVBO01000062">
    <property type="protein sequence ID" value="OZJ03925.1"/>
    <property type="molecule type" value="Genomic_DNA"/>
</dbReference>
<keyword evidence="1" id="KW-0378">Hydrolase</keyword>
<keyword evidence="4" id="KW-1185">Reference proteome</keyword>
<dbReference type="Gene3D" id="3.40.50.1820">
    <property type="entry name" value="alpha/beta hydrolase"/>
    <property type="match status" value="1"/>
</dbReference>
<dbReference type="InterPro" id="IPR000073">
    <property type="entry name" value="AB_hydrolase_1"/>
</dbReference>
<reference evidence="3 4" key="1">
    <citation type="journal article" date="2017" name="Mycologia">
        <title>Bifiguratus adelaidae, gen. et sp. nov., a new member of Mucoromycotina in endophytic and soil-dwelling habitats.</title>
        <authorList>
            <person name="Torres-Cruz T.J."/>
            <person name="Billingsley Tobias T.L."/>
            <person name="Almatruk M."/>
            <person name="Hesse C."/>
            <person name="Kuske C.R."/>
            <person name="Desiro A."/>
            <person name="Benucci G.M."/>
            <person name="Bonito G."/>
            <person name="Stajich J.E."/>
            <person name="Dunlap C."/>
            <person name="Arnold A.E."/>
            <person name="Porras-Alfaro A."/>
        </authorList>
    </citation>
    <scope>NUCLEOTIDE SEQUENCE [LARGE SCALE GENOMIC DNA]</scope>
    <source>
        <strain evidence="3 4">AZ0501</strain>
    </source>
</reference>
<evidence type="ECO:0000256" key="1">
    <source>
        <dbReference type="ARBA" id="ARBA00022801"/>
    </source>
</evidence>
<dbReference type="OrthoDB" id="10249433at2759"/>
<comment type="caution">
    <text evidence="3">The sequence shown here is derived from an EMBL/GenBank/DDBJ whole genome shotgun (WGS) entry which is preliminary data.</text>
</comment>
<accession>A0A261XZY3</accession>
<evidence type="ECO:0000259" key="2">
    <source>
        <dbReference type="Pfam" id="PF00561"/>
    </source>
</evidence>
<evidence type="ECO:0000313" key="3">
    <source>
        <dbReference type="EMBL" id="OZJ03925.1"/>
    </source>
</evidence>